<evidence type="ECO:0000313" key="1">
    <source>
        <dbReference type="EMBL" id="KIA92349.1"/>
    </source>
</evidence>
<dbReference type="AlphaFoldDB" id="A0A0C1FWU0"/>
<proteinExistence type="predicted"/>
<protein>
    <submittedName>
        <fullName evidence="1">Uncharacterized protein</fullName>
    </submittedName>
</protein>
<dbReference type="RefSeq" id="WP_039478412.1">
    <property type="nucleotide sequence ID" value="NZ_JSYN01000020.1"/>
</dbReference>
<gene>
    <name evidence="1" type="ORF">OC25_16850</name>
</gene>
<evidence type="ECO:0000313" key="2">
    <source>
        <dbReference type="Proteomes" id="UP000031246"/>
    </source>
</evidence>
<organism evidence="1 2">
    <name type="scientific">Pedobacter kyungheensis</name>
    <dbReference type="NCBI Taxonomy" id="1069985"/>
    <lineage>
        <taxon>Bacteria</taxon>
        <taxon>Pseudomonadati</taxon>
        <taxon>Bacteroidota</taxon>
        <taxon>Sphingobacteriia</taxon>
        <taxon>Sphingobacteriales</taxon>
        <taxon>Sphingobacteriaceae</taxon>
        <taxon>Pedobacter</taxon>
    </lineage>
</organism>
<accession>A0A0C1FWU0</accession>
<comment type="caution">
    <text evidence="1">The sequence shown here is derived from an EMBL/GenBank/DDBJ whole genome shotgun (WGS) entry which is preliminary data.</text>
</comment>
<dbReference type="Proteomes" id="UP000031246">
    <property type="component" value="Unassembled WGS sequence"/>
</dbReference>
<keyword evidence="2" id="KW-1185">Reference proteome</keyword>
<dbReference type="EMBL" id="JSYN01000020">
    <property type="protein sequence ID" value="KIA92349.1"/>
    <property type="molecule type" value="Genomic_DNA"/>
</dbReference>
<reference evidence="1 2" key="1">
    <citation type="submission" date="2014-10" db="EMBL/GenBank/DDBJ databases">
        <title>Pedobacter Kyungheensis.</title>
        <authorList>
            <person name="Anderson B.M."/>
            <person name="Newman J.D."/>
        </authorList>
    </citation>
    <scope>NUCLEOTIDE SEQUENCE [LARGE SCALE GENOMIC DNA]</scope>
    <source>
        <strain evidence="1 2">KACC 16221</strain>
    </source>
</reference>
<sequence length="63" mass="7034">MTTLTIQVKDNDTEFLLEVLKRINAKVIQTSKKQLLLDGITQGIREAKEIKAGKIAPLSLKDI</sequence>
<name>A0A0C1FWU0_9SPHI</name>
<dbReference type="OrthoDB" id="771769at2"/>